<dbReference type="InterPro" id="IPR037047">
    <property type="entry name" value="PITH_dom_sf"/>
</dbReference>
<keyword evidence="4" id="KW-0647">Proteasome</keyword>
<dbReference type="PANTHER" id="PTHR12175:SF1">
    <property type="entry name" value="PITH DOMAIN-CONTAINING PROTEIN 1"/>
    <property type="match status" value="1"/>
</dbReference>
<dbReference type="InterPro" id="IPR010400">
    <property type="entry name" value="PITH_dom"/>
</dbReference>
<evidence type="ECO:0000313" key="5">
    <source>
        <dbReference type="Proteomes" id="UP001212411"/>
    </source>
</evidence>
<dbReference type="GO" id="GO:0005634">
    <property type="term" value="C:nucleus"/>
    <property type="evidence" value="ECO:0007669"/>
    <property type="project" value="TreeGrafter"/>
</dbReference>
<evidence type="ECO:0000259" key="3">
    <source>
        <dbReference type="PROSITE" id="PS51532"/>
    </source>
</evidence>
<feature type="region of interest" description="Disordered" evidence="2">
    <location>
        <begin position="187"/>
        <end position="207"/>
    </location>
</feature>
<reference evidence="4 5" key="1">
    <citation type="journal article" date="2023" name="G3 (Bethesda)">
        <title>A high-quality reference genome for the fission yeast Schizosaccharomyces osmophilus.</title>
        <authorList>
            <person name="Jia G.S."/>
            <person name="Zhang W.C."/>
            <person name="Liang Y."/>
            <person name="Liu X.H."/>
            <person name="Rhind N."/>
            <person name="Pidoux A."/>
            <person name="Brysch-Herzberg M."/>
            <person name="Du L.L."/>
        </authorList>
    </citation>
    <scope>NUCLEOTIDE SEQUENCE [LARGE SCALE GENOMIC DNA]</scope>
    <source>
        <strain evidence="4 5">CBS 15793</strain>
    </source>
</reference>
<dbReference type="PROSITE" id="PS51532">
    <property type="entry name" value="PITH"/>
    <property type="match status" value="1"/>
</dbReference>
<dbReference type="InterPro" id="IPR008979">
    <property type="entry name" value="Galactose-bd-like_sf"/>
</dbReference>
<sequence length="207" mass="23318">MSGRHHCSADCDDHPFESGPNDTLYTCIDKDAIVVLNEAQQDTGKQIFKPWDQRFDDSLIVESDVDDQLLFHIPFTGSATLRSLLVRIFPDSSAPHSVSLYPNHSNLDFGALQDAKSTESFEFPLSFSGNQIFEFPVKTRLYQNLRNLNLFFSRNDGSDDPIQIAYIGLRGSFVPFKGNPIITIYESAPNPADHPQVNQEEVYRSIS</sequence>
<dbReference type="KEGG" id="som:SOMG_01436"/>
<dbReference type="Pfam" id="PF06201">
    <property type="entry name" value="PITH"/>
    <property type="match status" value="1"/>
</dbReference>
<dbReference type="PANTHER" id="PTHR12175">
    <property type="entry name" value="AD039 HT014 THIOREDOXIN FAMILY TRP26"/>
    <property type="match status" value="1"/>
</dbReference>
<evidence type="ECO:0000256" key="2">
    <source>
        <dbReference type="SAM" id="MobiDB-lite"/>
    </source>
</evidence>
<feature type="domain" description="PITH" evidence="3">
    <location>
        <begin position="13"/>
        <end position="189"/>
    </location>
</feature>
<protein>
    <submittedName>
        <fullName evidence="4">26S proteasome co-factor Txc1</fullName>
    </submittedName>
</protein>
<accession>A0AAE9W6Q1</accession>
<dbReference type="GO" id="GO:0005737">
    <property type="term" value="C:cytoplasm"/>
    <property type="evidence" value="ECO:0007669"/>
    <property type="project" value="UniProtKB-ARBA"/>
</dbReference>
<dbReference type="Gene3D" id="2.60.120.470">
    <property type="entry name" value="PITH domain"/>
    <property type="match status" value="1"/>
</dbReference>
<dbReference type="RefSeq" id="XP_056035223.1">
    <property type="nucleotide sequence ID" value="XM_056180229.1"/>
</dbReference>
<dbReference type="InterPro" id="IPR045099">
    <property type="entry name" value="PITH1-like"/>
</dbReference>
<proteinExistence type="inferred from homology"/>
<evidence type="ECO:0000256" key="1">
    <source>
        <dbReference type="ARBA" id="ARBA00025788"/>
    </source>
</evidence>
<comment type="similarity">
    <text evidence="1">Belongs to the PITHD1 family.</text>
</comment>
<dbReference type="SUPFAM" id="SSF49785">
    <property type="entry name" value="Galactose-binding domain-like"/>
    <property type="match status" value="1"/>
</dbReference>
<dbReference type="Proteomes" id="UP001212411">
    <property type="component" value="Chromosome 1"/>
</dbReference>
<dbReference type="GO" id="GO:0000502">
    <property type="term" value="C:proteasome complex"/>
    <property type="evidence" value="ECO:0007669"/>
    <property type="project" value="UniProtKB-KW"/>
</dbReference>
<dbReference type="EMBL" id="CP115611">
    <property type="protein sequence ID" value="WBW70980.1"/>
    <property type="molecule type" value="Genomic_DNA"/>
</dbReference>
<evidence type="ECO:0000313" key="4">
    <source>
        <dbReference type="EMBL" id="WBW70980.1"/>
    </source>
</evidence>
<keyword evidence="5" id="KW-1185">Reference proteome</keyword>
<dbReference type="GeneID" id="80874918"/>
<name>A0AAE9W6Q1_9SCHI</name>
<gene>
    <name evidence="4" type="primary">txc1</name>
    <name evidence="4" type="ORF">SOMG_01436</name>
</gene>
<dbReference type="AlphaFoldDB" id="A0AAE9W6Q1"/>
<organism evidence="4 5">
    <name type="scientific">Schizosaccharomyces osmophilus</name>
    <dbReference type="NCBI Taxonomy" id="2545709"/>
    <lineage>
        <taxon>Eukaryota</taxon>
        <taxon>Fungi</taxon>
        <taxon>Dikarya</taxon>
        <taxon>Ascomycota</taxon>
        <taxon>Taphrinomycotina</taxon>
        <taxon>Schizosaccharomycetes</taxon>
        <taxon>Schizosaccharomycetales</taxon>
        <taxon>Schizosaccharomycetaceae</taxon>
        <taxon>Schizosaccharomyces</taxon>
    </lineage>
</organism>